<accession>A0A8K0FY92</accession>
<dbReference type="Proteomes" id="UP000801492">
    <property type="component" value="Unassembled WGS sequence"/>
</dbReference>
<comment type="caution">
    <text evidence="3">The sequence shown here is derived from an EMBL/GenBank/DDBJ whole genome shotgun (WGS) entry which is preliminary data.</text>
</comment>
<proteinExistence type="predicted"/>
<dbReference type="OrthoDB" id="9909584at2759"/>
<keyword evidence="4" id="KW-1185">Reference proteome</keyword>
<feature type="region of interest" description="Disordered" evidence="1">
    <location>
        <begin position="125"/>
        <end position="145"/>
    </location>
</feature>
<protein>
    <recommendedName>
        <fullName evidence="2">MADF domain-containing protein</fullName>
    </recommendedName>
</protein>
<dbReference type="Pfam" id="PF10545">
    <property type="entry name" value="MADF_DNA_bdg"/>
    <property type="match status" value="1"/>
</dbReference>
<dbReference type="PANTHER" id="PTHR21505:SF12">
    <property type="entry name" value="MADF DOMAIN-CONTAINING PROTEIN-RELATED"/>
    <property type="match status" value="1"/>
</dbReference>
<reference evidence="3" key="1">
    <citation type="submission" date="2019-08" db="EMBL/GenBank/DDBJ databases">
        <title>The genome of the North American firefly Photinus pyralis.</title>
        <authorList>
            <consortium name="Photinus pyralis genome working group"/>
            <person name="Fallon T.R."/>
            <person name="Sander Lower S.E."/>
            <person name="Weng J.-K."/>
        </authorList>
    </citation>
    <scope>NUCLEOTIDE SEQUENCE</scope>
    <source>
        <strain evidence="3">TRF0915ILg1</strain>
        <tissue evidence="3">Whole body</tissue>
    </source>
</reference>
<evidence type="ECO:0000259" key="2">
    <source>
        <dbReference type="Pfam" id="PF10545"/>
    </source>
</evidence>
<dbReference type="EMBL" id="VTPC01090042">
    <property type="protein sequence ID" value="KAF2885045.1"/>
    <property type="molecule type" value="Genomic_DNA"/>
</dbReference>
<feature type="domain" description="MADF" evidence="2">
    <location>
        <begin position="11"/>
        <end position="87"/>
    </location>
</feature>
<dbReference type="AlphaFoldDB" id="A0A8K0FY92"/>
<evidence type="ECO:0000256" key="1">
    <source>
        <dbReference type="SAM" id="MobiDB-lite"/>
    </source>
</evidence>
<organism evidence="3 4">
    <name type="scientific">Ignelater luminosus</name>
    <name type="common">Cucubano</name>
    <name type="synonym">Pyrophorus luminosus</name>
    <dbReference type="NCBI Taxonomy" id="2038154"/>
    <lineage>
        <taxon>Eukaryota</taxon>
        <taxon>Metazoa</taxon>
        <taxon>Ecdysozoa</taxon>
        <taxon>Arthropoda</taxon>
        <taxon>Hexapoda</taxon>
        <taxon>Insecta</taxon>
        <taxon>Pterygota</taxon>
        <taxon>Neoptera</taxon>
        <taxon>Endopterygota</taxon>
        <taxon>Coleoptera</taxon>
        <taxon>Polyphaga</taxon>
        <taxon>Elateriformia</taxon>
        <taxon>Elateroidea</taxon>
        <taxon>Elateridae</taxon>
        <taxon>Agrypninae</taxon>
        <taxon>Pyrophorini</taxon>
        <taxon>Ignelater</taxon>
    </lineage>
</organism>
<sequence length="213" mass="24083">MSWSKQQVKLLINEYKKLACLYAVKSLYYKNKHARNSAVTAIQKALTEIKQKVTVDEIKAKFHGLKNTFLTEYRKHLKSLKTRTGEDKVSSILQINVLPFATIRCFYKTQHTSIFIGIANPTRQKRAGASASEPKSKKRKYVEKTPEQQAVEDVAVALKQISAAIATSSESTEKPRENHHDIFGRFVASKLQEIDPGAAKEMEKQIVGLLYSL</sequence>
<name>A0A8K0FY92_IGNLU</name>
<gene>
    <name evidence="3" type="ORF">ILUMI_21161</name>
</gene>
<dbReference type="InterPro" id="IPR006578">
    <property type="entry name" value="MADF-dom"/>
</dbReference>
<evidence type="ECO:0000313" key="3">
    <source>
        <dbReference type="EMBL" id="KAF2885045.1"/>
    </source>
</evidence>
<dbReference type="PANTHER" id="PTHR21505">
    <property type="entry name" value="MADF DOMAIN-CONTAINING PROTEIN-RELATED"/>
    <property type="match status" value="1"/>
</dbReference>
<evidence type="ECO:0000313" key="4">
    <source>
        <dbReference type="Proteomes" id="UP000801492"/>
    </source>
</evidence>